<name>A0A5J5CH05_9PERO</name>
<feature type="compositionally biased region" description="Basic and acidic residues" evidence="1">
    <location>
        <begin position="1"/>
        <end position="12"/>
    </location>
</feature>
<accession>A0A5J5CH05</accession>
<sequence length="141" mass="15239">DLQTDQRRKGTRDFGPNPVRPSSPRPIHRRIPAAASQSGFPPGTDAGSSAGKPPTLETDQRRKGTRDFGPNPVRPSSPRPIHRRIPAAAWTNVVRGQETLVQTPSGPAARGPSTVGSQRQRPRVASHLALTLAPQLESRRL</sequence>
<feature type="non-terminal residue" evidence="2">
    <location>
        <position position="1"/>
    </location>
</feature>
<keyword evidence="3" id="KW-1185">Reference proteome</keyword>
<gene>
    <name evidence="2" type="ORF">FQN60_002659</name>
</gene>
<dbReference type="AlphaFoldDB" id="A0A5J5CH05"/>
<protein>
    <submittedName>
        <fullName evidence="2">Uncharacterized protein</fullName>
    </submittedName>
</protein>
<dbReference type="Proteomes" id="UP000327493">
    <property type="component" value="Chromosome 21"/>
</dbReference>
<proteinExistence type="predicted"/>
<reference evidence="2 3" key="1">
    <citation type="submission" date="2019-08" db="EMBL/GenBank/DDBJ databases">
        <title>A chromosome-level genome assembly, high-density linkage maps, and genome scans reveal the genomic architecture of hybrid incompatibilities underlying speciation via character displacement in darters (Percidae: Etheostominae).</title>
        <authorList>
            <person name="Moran R.L."/>
            <person name="Catchen J.M."/>
            <person name="Fuller R.C."/>
        </authorList>
    </citation>
    <scope>NUCLEOTIDE SEQUENCE [LARGE SCALE GENOMIC DNA]</scope>
    <source>
        <strain evidence="2">EspeVRDwgs_2016</strain>
        <tissue evidence="2">Muscle</tissue>
    </source>
</reference>
<evidence type="ECO:0000313" key="3">
    <source>
        <dbReference type="Proteomes" id="UP000327493"/>
    </source>
</evidence>
<dbReference type="EMBL" id="VOFY01000021">
    <property type="protein sequence ID" value="KAA8581078.1"/>
    <property type="molecule type" value="Genomic_DNA"/>
</dbReference>
<evidence type="ECO:0000313" key="2">
    <source>
        <dbReference type="EMBL" id="KAA8581078.1"/>
    </source>
</evidence>
<feature type="non-terminal residue" evidence="2">
    <location>
        <position position="141"/>
    </location>
</feature>
<evidence type="ECO:0000256" key="1">
    <source>
        <dbReference type="SAM" id="MobiDB-lite"/>
    </source>
</evidence>
<feature type="region of interest" description="Disordered" evidence="1">
    <location>
        <begin position="1"/>
        <end position="123"/>
    </location>
</feature>
<comment type="caution">
    <text evidence="2">The sequence shown here is derived from an EMBL/GenBank/DDBJ whole genome shotgun (WGS) entry which is preliminary data.</text>
</comment>
<organism evidence="2 3">
    <name type="scientific">Etheostoma spectabile</name>
    <name type="common">orangethroat darter</name>
    <dbReference type="NCBI Taxonomy" id="54343"/>
    <lineage>
        <taxon>Eukaryota</taxon>
        <taxon>Metazoa</taxon>
        <taxon>Chordata</taxon>
        <taxon>Craniata</taxon>
        <taxon>Vertebrata</taxon>
        <taxon>Euteleostomi</taxon>
        <taxon>Actinopterygii</taxon>
        <taxon>Neopterygii</taxon>
        <taxon>Teleostei</taxon>
        <taxon>Neoteleostei</taxon>
        <taxon>Acanthomorphata</taxon>
        <taxon>Eupercaria</taxon>
        <taxon>Perciformes</taxon>
        <taxon>Percoidei</taxon>
        <taxon>Percidae</taxon>
        <taxon>Etheostomatinae</taxon>
        <taxon>Etheostoma</taxon>
    </lineage>
</organism>